<gene>
    <name evidence="1" type="ORF">GCM10011399_05360</name>
</gene>
<dbReference type="AlphaFoldDB" id="A0A917B1D0"/>
<proteinExistence type="predicted"/>
<keyword evidence="2" id="KW-1185">Reference proteome</keyword>
<name>A0A917B1D0_9MICO</name>
<dbReference type="InterPro" id="IPR045596">
    <property type="entry name" value="DUF6459"/>
</dbReference>
<sequence>MRPTFSIGRIVLSEPLPGVIEGVVIVHGKARTRAVAVRLERLGPRWRASAINVL</sequence>
<dbReference type="Pfam" id="PF20060">
    <property type="entry name" value="DUF6459"/>
    <property type="match status" value="1"/>
</dbReference>
<accession>A0A917B1D0</accession>
<dbReference type="Proteomes" id="UP000598775">
    <property type="component" value="Unassembled WGS sequence"/>
</dbReference>
<evidence type="ECO:0000313" key="1">
    <source>
        <dbReference type="EMBL" id="GGF14448.1"/>
    </source>
</evidence>
<protein>
    <submittedName>
        <fullName evidence="1">Uncharacterized protein</fullName>
    </submittedName>
</protein>
<organism evidence="1 2">
    <name type="scientific">Subtercola lobariae</name>
    <dbReference type="NCBI Taxonomy" id="1588641"/>
    <lineage>
        <taxon>Bacteria</taxon>
        <taxon>Bacillati</taxon>
        <taxon>Actinomycetota</taxon>
        <taxon>Actinomycetes</taxon>
        <taxon>Micrococcales</taxon>
        <taxon>Microbacteriaceae</taxon>
        <taxon>Subtercola</taxon>
    </lineage>
</organism>
<dbReference type="EMBL" id="BMGP01000001">
    <property type="protein sequence ID" value="GGF14448.1"/>
    <property type="molecule type" value="Genomic_DNA"/>
</dbReference>
<comment type="caution">
    <text evidence="1">The sequence shown here is derived from an EMBL/GenBank/DDBJ whole genome shotgun (WGS) entry which is preliminary data.</text>
</comment>
<evidence type="ECO:0000313" key="2">
    <source>
        <dbReference type="Proteomes" id="UP000598775"/>
    </source>
</evidence>
<reference evidence="1 2" key="1">
    <citation type="journal article" date="2014" name="Int. J. Syst. Evol. Microbiol.">
        <title>Complete genome sequence of Corynebacterium casei LMG S-19264T (=DSM 44701T), isolated from a smear-ripened cheese.</title>
        <authorList>
            <consortium name="US DOE Joint Genome Institute (JGI-PGF)"/>
            <person name="Walter F."/>
            <person name="Albersmeier A."/>
            <person name="Kalinowski J."/>
            <person name="Ruckert C."/>
        </authorList>
    </citation>
    <scope>NUCLEOTIDE SEQUENCE [LARGE SCALE GENOMIC DNA]</scope>
    <source>
        <strain evidence="1 2">CGMCC 1.12976</strain>
    </source>
</reference>